<dbReference type="OrthoDB" id="1147144at2"/>
<feature type="transmembrane region" description="Helical" evidence="1">
    <location>
        <begin position="137"/>
        <end position="158"/>
    </location>
</feature>
<feature type="transmembrane region" description="Helical" evidence="1">
    <location>
        <begin position="99"/>
        <end position="117"/>
    </location>
</feature>
<proteinExistence type="predicted"/>
<dbReference type="Proteomes" id="UP000253383">
    <property type="component" value="Unassembled WGS sequence"/>
</dbReference>
<organism evidence="3 4">
    <name type="scientific">Larkinella punicea</name>
    <dbReference type="NCBI Taxonomy" id="2315727"/>
    <lineage>
        <taxon>Bacteria</taxon>
        <taxon>Pseudomonadati</taxon>
        <taxon>Bacteroidota</taxon>
        <taxon>Cytophagia</taxon>
        <taxon>Cytophagales</taxon>
        <taxon>Spirosomataceae</taxon>
        <taxon>Larkinella</taxon>
    </lineage>
</organism>
<dbReference type="AlphaFoldDB" id="A0A368JHP2"/>
<evidence type="ECO:0000259" key="2">
    <source>
        <dbReference type="Pfam" id="PF07863"/>
    </source>
</evidence>
<keyword evidence="1" id="KW-1133">Transmembrane helix</keyword>
<dbReference type="Pfam" id="PF07863">
    <property type="entry name" value="CtnDOT_TraJ"/>
    <property type="match status" value="2"/>
</dbReference>
<reference evidence="3 4" key="1">
    <citation type="submission" date="2018-07" db="EMBL/GenBank/DDBJ databases">
        <title>Genome analysis of Larkinella rosea.</title>
        <authorList>
            <person name="Zhou Z."/>
            <person name="Wang G."/>
        </authorList>
    </citation>
    <scope>NUCLEOTIDE SEQUENCE [LARGE SCALE GENOMIC DNA]</scope>
    <source>
        <strain evidence="4">zzj9</strain>
    </source>
</reference>
<feature type="domain" description="Conjugative transposon TraJ C-terminal" evidence="2">
    <location>
        <begin position="206"/>
        <end position="392"/>
    </location>
</feature>
<evidence type="ECO:0000313" key="4">
    <source>
        <dbReference type="Proteomes" id="UP000253383"/>
    </source>
</evidence>
<feature type="transmembrane region" description="Helical" evidence="1">
    <location>
        <begin position="283"/>
        <end position="302"/>
    </location>
</feature>
<sequence length="444" mass="48860">MVETFRLPSWILQIPDGQRLQSNRSVFKANKIWLSIKALQPLSFFKTNKLSIRSAMILLQAAQPGAGTYVDYDFYRKFESFEASITQAYKEVLQGMGNFGDVAASIAGIAASLFIGFKILRHLAYAEGVDVWPLLRPFAIGFLALNFTIVTDFIGALIKPLETSTQNMIDVQTTRIQQIENLRQQKMQQRLAEMDQKLDEMNGWQIGQYMSLVVEKYRLYINEGFNDFLKNLFYAVYLAARLVILTVRAFFMIVLTMIGPLAFAIAIFTGFQDSHLLWIARYVQVSLWFPLANILGTIVTYLQGKVIALQYLELTNNIPDEAQSGKIIYIVFMIIATLAYFTIPTIASYIISSSGVGSAMQRISSMSTAISAAAVSAAMPAALGTAGMVGKGGVAAGGMVADAAKMGLGATIMAGQAMGQQAQWYGRAAQHELRNITGSNKQSS</sequence>
<feature type="transmembrane region" description="Helical" evidence="1">
    <location>
        <begin position="327"/>
        <end position="351"/>
    </location>
</feature>
<feature type="transmembrane region" description="Helical" evidence="1">
    <location>
        <begin position="363"/>
        <end position="383"/>
    </location>
</feature>
<dbReference type="EMBL" id="QOWE01000022">
    <property type="protein sequence ID" value="RCR67062.1"/>
    <property type="molecule type" value="Genomic_DNA"/>
</dbReference>
<accession>A0A368JHP2</accession>
<evidence type="ECO:0000313" key="3">
    <source>
        <dbReference type="EMBL" id="RCR67062.1"/>
    </source>
</evidence>
<protein>
    <recommendedName>
        <fullName evidence="2">Conjugative transposon TraJ C-terminal domain-containing protein</fullName>
    </recommendedName>
</protein>
<dbReference type="InterPro" id="IPR012424">
    <property type="entry name" value="Conjugative_transposon_TraJ_C"/>
</dbReference>
<feature type="transmembrane region" description="Helical" evidence="1">
    <location>
        <begin position="249"/>
        <end position="271"/>
    </location>
</feature>
<keyword evidence="4" id="KW-1185">Reference proteome</keyword>
<feature type="domain" description="Conjugative transposon TraJ C-terminal" evidence="2">
    <location>
        <begin position="77"/>
        <end position="189"/>
    </location>
</feature>
<keyword evidence="1" id="KW-0472">Membrane</keyword>
<evidence type="ECO:0000256" key="1">
    <source>
        <dbReference type="SAM" id="Phobius"/>
    </source>
</evidence>
<name>A0A368JHP2_9BACT</name>
<keyword evidence="1" id="KW-0812">Transmembrane</keyword>
<gene>
    <name evidence="3" type="ORF">DUE52_23690</name>
</gene>
<comment type="caution">
    <text evidence="3">The sequence shown here is derived from an EMBL/GenBank/DDBJ whole genome shotgun (WGS) entry which is preliminary data.</text>
</comment>